<evidence type="ECO:0000256" key="1">
    <source>
        <dbReference type="SAM" id="MobiDB-lite"/>
    </source>
</evidence>
<feature type="compositionally biased region" description="Low complexity" evidence="1">
    <location>
        <begin position="156"/>
        <end position="177"/>
    </location>
</feature>
<dbReference type="EMBL" id="FMSP01000001">
    <property type="protein sequence ID" value="SCV67270.1"/>
    <property type="molecule type" value="Genomic_DNA"/>
</dbReference>
<dbReference type="Proteomes" id="UP000198372">
    <property type="component" value="Unassembled WGS sequence"/>
</dbReference>
<keyword evidence="3" id="KW-1185">Reference proteome</keyword>
<dbReference type="AlphaFoldDB" id="A0A238EZH8"/>
<feature type="region of interest" description="Disordered" evidence="1">
    <location>
        <begin position="220"/>
        <end position="245"/>
    </location>
</feature>
<accession>A0A238EZH8</accession>
<sequence length="245" mass="25422">MPTPLSTEGGYDSPIDAFAHMMHPPGQVNRPPHSLASSLHGPTQPAKGSHHAPLATVEAPPISSEPFQAFLSYSDVLGPSATASTVLDFGSWDQSDLLVSLGLVSDPTAGSQAWHPPPSSDASSSHHNQHPPVLEERKVISLQPTASAGLMDFSHPAPADSGAGSGNSNNNGGQAAPLVGEGSSEAFMFDHFGQGTDLLSRWLDRGSWATTSFGEPIQGLSRGEHDLPSNAATTLNPSSGESMMM</sequence>
<reference evidence="3" key="1">
    <citation type="submission" date="2016-09" db="EMBL/GenBank/DDBJ databases">
        <authorList>
            <person name="Jeantristanb JTB J.-T."/>
            <person name="Ricardo R."/>
        </authorList>
    </citation>
    <scope>NUCLEOTIDE SEQUENCE [LARGE SCALE GENOMIC DNA]</scope>
</reference>
<protein>
    <submittedName>
        <fullName evidence="2">BQ2448_5916 protein</fullName>
    </submittedName>
</protein>
<gene>
    <name evidence="2" type="ORF">BQ2448_5916</name>
</gene>
<proteinExistence type="predicted"/>
<dbReference type="STRING" id="269621.A0A238EZH8"/>
<evidence type="ECO:0000313" key="2">
    <source>
        <dbReference type="EMBL" id="SCV67270.1"/>
    </source>
</evidence>
<feature type="compositionally biased region" description="Polar residues" evidence="1">
    <location>
        <begin position="230"/>
        <end position="245"/>
    </location>
</feature>
<feature type="region of interest" description="Disordered" evidence="1">
    <location>
        <begin position="1"/>
        <end position="53"/>
    </location>
</feature>
<feature type="region of interest" description="Disordered" evidence="1">
    <location>
        <begin position="107"/>
        <end position="131"/>
    </location>
</feature>
<evidence type="ECO:0000313" key="3">
    <source>
        <dbReference type="Proteomes" id="UP000198372"/>
    </source>
</evidence>
<organism evidence="2 3">
    <name type="scientific">Microbotryum intermedium</name>
    <dbReference type="NCBI Taxonomy" id="269621"/>
    <lineage>
        <taxon>Eukaryota</taxon>
        <taxon>Fungi</taxon>
        <taxon>Dikarya</taxon>
        <taxon>Basidiomycota</taxon>
        <taxon>Pucciniomycotina</taxon>
        <taxon>Microbotryomycetes</taxon>
        <taxon>Microbotryales</taxon>
        <taxon>Microbotryaceae</taxon>
        <taxon>Microbotryum</taxon>
    </lineage>
</organism>
<name>A0A238EZH8_9BASI</name>
<feature type="region of interest" description="Disordered" evidence="1">
    <location>
        <begin position="149"/>
        <end position="177"/>
    </location>
</feature>